<proteinExistence type="predicted"/>
<dbReference type="AlphaFoldDB" id="A0A7W2QI37"/>
<organism evidence="1 2">
    <name type="scientific">Pseudomonas putida</name>
    <name type="common">Arthrobacter siderocapsulatus</name>
    <dbReference type="NCBI Taxonomy" id="303"/>
    <lineage>
        <taxon>Bacteria</taxon>
        <taxon>Pseudomonadati</taxon>
        <taxon>Pseudomonadota</taxon>
        <taxon>Gammaproteobacteria</taxon>
        <taxon>Pseudomonadales</taxon>
        <taxon>Pseudomonadaceae</taxon>
        <taxon>Pseudomonas</taxon>
    </lineage>
</organism>
<reference evidence="1 2" key="1">
    <citation type="submission" date="2020-07" db="EMBL/GenBank/DDBJ databases">
        <title>Diversity of carbapenemase encoding genes among Pseudomonas putida group clinical isolates in a tertiary Brazilian hospital.</title>
        <authorList>
            <person name="Alberto-Lei F."/>
            <person name="Nodari C.S."/>
            <person name="Streling A.P."/>
            <person name="Paulino J.T."/>
            <person name="Bessa-Neto F.O."/>
            <person name="Cayo R."/>
            <person name="Gales A.C."/>
        </authorList>
    </citation>
    <scope>NUCLEOTIDE SEQUENCE [LARGE SCALE GENOMIC DNA]</scope>
    <source>
        <strain evidence="1 2">12464</strain>
    </source>
</reference>
<accession>A0A7W2QI37</accession>
<sequence length="352" mass="40464">MKPLRRHRDRLPILGCWPQQWIKDDSVWHMFELQLKPDGNIAWYLRRDDVAHGGYGSITYQDYDAAVSEAKSTNIILKHALKDLDLPFEQAESLRLKVQKALTAEERLMTEERLMLMEAIKRHAADPRPRMEDLTVLNGRDVLQAELHKRLLQYPYVRLVFLARYGVRLECVGNLTWRAIGENSHRIGLYAYREKIARGFEMSGTDHWGQTKAAIRDALLPRANKLLHLASVKLLLADALYRGQRVLILGSFVFWYENSNVPQWVVKQVGASGKSEAGEATWLEGTILSKNHGRIVVLPYIKENGERVQGHTKNAPHDGKALPRHRSDYVELPFEVLNGDLMYSLFGELTYE</sequence>
<dbReference type="Proteomes" id="UP000553948">
    <property type="component" value="Unassembled WGS sequence"/>
</dbReference>
<name>A0A7W2QI37_PSEPU</name>
<evidence type="ECO:0000313" key="1">
    <source>
        <dbReference type="EMBL" id="MBA6115104.1"/>
    </source>
</evidence>
<gene>
    <name evidence="1" type="ORF">H4C47_05115</name>
</gene>
<evidence type="ECO:0000313" key="2">
    <source>
        <dbReference type="Proteomes" id="UP000553948"/>
    </source>
</evidence>
<protein>
    <submittedName>
        <fullName evidence="1">Uncharacterized protein</fullName>
    </submittedName>
</protein>
<comment type="caution">
    <text evidence="1">The sequence shown here is derived from an EMBL/GenBank/DDBJ whole genome shotgun (WGS) entry which is preliminary data.</text>
</comment>
<dbReference type="EMBL" id="JACGDG010000003">
    <property type="protein sequence ID" value="MBA6115104.1"/>
    <property type="molecule type" value="Genomic_DNA"/>
</dbReference>